<accession>K0JUA7</accession>
<keyword evidence="4" id="KW-1185">Reference proteome</keyword>
<feature type="domain" description="Acetyl-coenzyme A carboxylase carboxyl transferase subunit beta" evidence="2">
    <location>
        <begin position="44"/>
        <end position="109"/>
    </location>
</feature>
<dbReference type="PANTHER" id="PTHR43842:SF2">
    <property type="entry name" value="PROPIONYL-COA CARBOXYLASE BETA CHAIN, MITOCHONDRIAL"/>
    <property type="match status" value="1"/>
</dbReference>
<dbReference type="STRING" id="1179773.BN6_10660"/>
<dbReference type="PANTHER" id="PTHR43842">
    <property type="entry name" value="PROPIONYL-COA CARBOXYLASE BETA CHAIN"/>
    <property type="match status" value="1"/>
</dbReference>
<dbReference type="EMBL" id="HE804045">
    <property type="protein sequence ID" value="CCH28394.1"/>
    <property type="molecule type" value="Genomic_DNA"/>
</dbReference>
<dbReference type="InterPro" id="IPR029045">
    <property type="entry name" value="ClpP/crotonase-like_dom_sf"/>
</dbReference>
<dbReference type="Gene3D" id="3.90.226.10">
    <property type="entry name" value="2-enoyl-CoA Hydratase, Chain A, domain 1"/>
    <property type="match status" value="1"/>
</dbReference>
<dbReference type="SUPFAM" id="SSF52096">
    <property type="entry name" value="ClpP/crotonase"/>
    <property type="match status" value="1"/>
</dbReference>
<dbReference type="KEGG" id="sesp:BN6_10660"/>
<evidence type="ECO:0000313" key="4">
    <source>
        <dbReference type="Proteomes" id="UP000006281"/>
    </source>
</evidence>
<evidence type="ECO:0000259" key="2">
    <source>
        <dbReference type="Pfam" id="PF01039"/>
    </source>
</evidence>
<feature type="compositionally biased region" description="Low complexity" evidence="1">
    <location>
        <begin position="1"/>
        <end position="25"/>
    </location>
</feature>
<sequence length="109" mass="11265">MPGGRAAAAVDAARQQPGAAARPAGGRPGRPPRRRPAPAGADRRQPAYDMRAVVEEVVDDEFVLEVQEGWAANVVCALARLGGRVVANQPSVLAGALDIAASEKAARFV</sequence>
<dbReference type="PATRIC" id="fig|1179773.3.peg.1066"/>
<reference evidence="3 4" key="1">
    <citation type="journal article" date="2012" name="BMC Genomics">
        <title>Complete genome sequence of Saccharothrix espanaensis DSM 44229T and comparison to the other completely sequenced Pseudonocardiaceae.</title>
        <authorList>
            <person name="Strobel T."/>
            <person name="Al-Dilaimi A."/>
            <person name="Blom J."/>
            <person name="Gessner A."/>
            <person name="Kalinowski J."/>
            <person name="Luzhetska M."/>
            <person name="Puhler A."/>
            <person name="Szczepanowski R."/>
            <person name="Bechthold A."/>
            <person name="Ruckert C."/>
        </authorList>
    </citation>
    <scope>NUCLEOTIDE SEQUENCE [LARGE SCALE GENOMIC DNA]</scope>
    <source>
        <strain evidence="4">ATCC 51144 / DSM 44229 / JCM 9112 / NBRC 15066 / NRRL 15764</strain>
    </source>
</reference>
<dbReference type="eggNOG" id="COG4799">
    <property type="taxonomic scope" value="Bacteria"/>
</dbReference>
<dbReference type="HOGENOM" id="CLU_2182046_0_0_11"/>
<dbReference type="GO" id="GO:0004658">
    <property type="term" value="F:propionyl-CoA carboxylase activity"/>
    <property type="evidence" value="ECO:0007669"/>
    <property type="project" value="TreeGrafter"/>
</dbReference>
<dbReference type="Proteomes" id="UP000006281">
    <property type="component" value="Chromosome"/>
</dbReference>
<proteinExistence type="predicted"/>
<evidence type="ECO:0000256" key="1">
    <source>
        <dbReference type="SAM" id="MobiDB-lite"/>
    </source>
</evidence>
<protein>
    <recommendedName>
        <fullName evidence="2">Acetyl-coenzyme A carboxylase carboxyl transferase subunit beta domain-containing protein</fullName>
    </recommendedName>
</protein>
<dbReference type="GO" id="GO:0009317">
    <property type="term" value="C:acetyl-CoA carboxylase complex"/>
    <property type="evidence" value="ECO:0007669"/>
    <property type="project" value="TreeGrafter"/>
</dbReference>
<evidence type="ECO:0000313" key="3">
    <source>
        <dbReference type="EMBL" id="CCH28394.1"/>
    </source>
</evidence>
<dbReference type="Pfam" id="PF01039">
    <property type="entry name" value="Carboxyl_trans"/>
    <property type="match status" value="1"/>
</dbReference>
<dbReference type="InterPro" id="IPR034733">
    <property type="entry name" value="AcCoA_carboxyl_beta"/>
</dbReference>
<feature type="region of interest" description="Disordered" evidence="1">
    <location>
        <begin position="1"/>
        <end position="46"/>
    </location>
</feature>
<organism evidence="3 4">
    <name type="scientific">Saccharothrix espanaensis (strain ATCC 51144 / DSM 44229 / JCM 9112 / NBRC 15066 / NRRL 15764)</name>
    <dbReference type="NCBI Taxonomy" id="1179773"/>
    <lineage>
        <taxon>Bacteria</taxon>
        <taxon>Bacillati</taxon>
        <taxon>Actinomycetota</taxon>
        <taxon>Actinomycetes</taxon>
        <taxon>Pseudonocardiales</taxon>
        <taxon>Pseudonocardiaceae</taxon>
        <taxon>Saccharothrix</taxon>
    </lineage>
</organism>
<dbReference type="AlphaFoldDB" id="K0JUA7"/>
<gene>
    <name evidence="3" type="ordered locus">BN6_10660</name>
</gene>
<dbReference type="InterPro" id="IPR051047">
    <property type="entry name" value="AccD/PCCB"/>
</dbReference>
<name>K0JUA7_SACES</name>